<evidence type="ECO:0000313" key="1">
    <source>
        <dbReference type="EMBL" id="KAJ0078778.1"/>
    </source>
</evidence>
<gene>
    <name evidence="1" type="ORF">Patl1_23291</name>
</gene>
<organism evidence="1 2">
    <name type="scientific">Pistacia atlantica</name>
    <dbReference type="NCBI Taxonomy" id="434234"/>
    <lineage>
        <taxon>Eukaryota</taxon>
        <taxon>Viridiplantae</taxon>
        <taxon>Streptophyta</taxon>
        <taxon>Embryophyta</taxon>
        <taxon>Tracheophyta</taxon>
        <taxon>Spermatophyta</taxon>
        <taxon>Magnoliopsida</taxon>
        <taxon>eudicotyledons</taxon>
        <taxon>Gunneridae</taxon>
        <taxon>Pentapetalae</taxon>
        <taxon>rosids</taxon>
        <taxon>malvids</taxon>
        <taxon>Sapindales</taxon>
        <taxon>Anacardiaceae</taxon>
        <taxon>Pistacia</taxon>
    </lineage>
</organism>
<sequence>MLRPATLSLLSVPILYISWKVTFPETFHQCLIKHSDLTHPISEAIYNPQNPSYSSVLQFYIRNLRFNTSSTRKPDLILAALHQSHVQAAILCGKKHALLMKIRSGGHDYEGTSYVSSVPFFLLDMFNLRSIDIDIKSESAWVESGATLGELLYGISEKSKTHGFPVGVCPTVGVGGHLTAGGYGNMMRKYGLSVDNVIDAKFVDAKGRVLDRKSMGEDLFWAIKGGGAASFGVVLAYKIKLVHVPEIVTVFQVERTLEQNATEIVYAWQHVSYKLHEDLFIRLVLDVINRSQSGEKTKTLRASFVSLFLGDSERLLSIMNQNFPELGLTQSDCIEMSWIQSVVYWSTYFPLGTPAEVLLHRKPPKLTSLKRKSDYVKEPISKDGLEGIWKKMIELEKPYLIFNPYGGKMAEIPATEIPFPHRAGNLWKIQYVTNWNEEGIDAANHYLDLTRKLYNYMTPFVSKNPRQAFLNYRDLDLGINSHNEKTSYMEGRGYGIKYLRDNFDRLVQIKTKVDPGNFFRNEQSIPVLHQLNEVE</sequence>
<name>A0ACC0ZYC5_9ROSI</name>
<accession>A0ACC0ZYC5</accession>
<dbReference type="Proteomes" id="UP001164250">
    <property type="component" value="Chromosome 13"/>
</dbReference>
<dbReference type="EMBL" id="CM047909">
    <property type="protein sequence ID" value="KAJ0078778.1"/>
    <property type="molecule type" value="Genomic_DNA"/>
</dbReference>
<evidence type="ECO:0000313" key="2">
    <source>
        <dbReference type="Proteomes" id="UP001164250"/>
    </source>
</evidence>
<protein>
    <submittedName>
        <fullName evidence="1">Uncharacterized protein</fullName>
    </submittedName>
</protein>
<comment type="caution">
    <text evidence="1">The sequence shown here is derived from an EMBL/GenBank/DDBJ whole genome shotgun (WGS) entry which is preliminary data.</text>
</comment>
<keyword evidence="2" id="KW-1185">Reference proteome</keyword>
<reference evidence="2" key="1">
    <citation type="journal article" date="2023" name="G3 (Bethesda)">
        <title>Genome assembly and association tests identify interacting loci associated with vigor, precocity, and sex in interspecific pistachio rootstocks.</title>
        <authorList>
            <person name="Palmer W."/>
            <person name="Jacygrad E."/>
            <person name="Sagayaradj S."/>
            <person name="Cavanaugh K."/>
            <person name="Han R."/>
            <person name="Bertier L."/>
            <person name="Beede B."/>
            <person name="Kafkas S."/>
            <person name="Golino D."/>
            <person name="Preece J."/>
            <person name="Michelmore R."/>
        </authorList>
    </citation>
    <scope>NUCLEOTIDE SEQUENCE [LARGE SCALE GENOMIC DNA]</scope>
</reference>
<proteinExistence type="predicted"/>